<dbReference type="InterPro" id="IPR005243">
    <property type="entry name" value="THIRX-like_proc"/>
</dbReference>
<name>A0A062XYP3_9BACT</name>
<dbReference type="SUPFAM" id="SSF52833">
    <property type="entry name" value="Thioredoxin-like"/>
    <property type="match status" value="1"/>
</dbReference>
<dbReference type="OrthoDB" id="9800630at2"/>
<evidence type="ECO:0000313" key="4">
    <source>
        <dbReference type="EMBL" id="KDA54554.1"/>
    </source>
</evidence>
<dbReference type="InterPro" id="IPR036249">
    <property type="entry name" value="Thioredoxin-like_sf"/>
</dbReference>
<dbReference type="Gene3D" id="3.40.30.10">
    <property type="entry name" value="Glutaredoxin"/>
    <property type="match status" value="1"/>
</dbReference>
<protein>
    <submittedName>
        <fullName evidence="4">Redox-active disulfide protein 2</fullName>
    </submittedName>
</protein>
<accession>A0A062XYP3</accession>
<dbReference type="AlphaFoldDB" id="A0A062XYP3"/>
<dbReference type="PIRSF" id="PIRSF037031">
    <property type="entry name" value="Redox_disulphide_2"/>
    <property type="match status" value="1"/>
</dbReference>
<keyword evidence="2" id="KW-0676">Redox-active center</keyword>
<feature type="disulfide bond" description="Redox-active" evidence="2">
    <location>
        <begin position="10"/>
        <end position="13"/>
    </location>
</feature>
<feature type="active site" description="Nucleophile" evidence="1">
    <location>
        <position position="10"/>
    </location>
</feature>
<evidence type="ECO:0000259" key="3">
    <source>
        <dbReference type="Pfam" id="PF13192"/>
    </source>
</evidence>
<evidence type="ECO:0000256" key="2">
    <source>
        <dbReference type="PIRSR" id="PIRSR037031-51"/>
    </source>
</evidence>
<keyword evidence="2" id="KW-1015">Disulfide bond</keyword>
<dbReference type="Pfam" id="PF13192">
    <property type="entry name" value="Thioredoxin_3"/>
    <property type="match status" value="1"/>
</dbReference>
<proteinExistence type="predicted"/>
<feature type="domain" description="Thioredoxin-like fold" evidence="3">
    <location>
        <begin position="1"/>
        <end position="75"/>
    </location>
</feature>
<dbReference type="EMBL" id="JMFG01000006">
    <property type="protein sequence ID" value="KDA54554.1"/>
    <property type="molecule type" value="Genomic_DNA"/>
</dbReference>
<dbReference type="InterPro" id="IPR012336">
    <property type="entry name" value="Thioredoxin-like_fold"/>
</dbReference>
<evidence type="ECO:0000256" key="1">
    <source>
        <dbReference type="PIRSR" id="PIRSR037031-50"/>
    </source>
</evidence>
<feature type="active site" description="Nucleophile" evidence="1">
    <location>
        <position position="13"/>
    </location>
</feature>
<dbReference type="STRING" id="1312852.EG19_10330"/>
<keyword evidence="5" id="KW-1185">Reference proteome</keyword>
<dbReference type="RefSeq" id="WP_038047097.1">
    <property type="nucleotide sequence ID" value="NZ_JMFG01000006.1"/>
</dbReference>
<dbReference type="PANTHER" id="PTHR36450:SF1">
    <property type="entry name" value="THIOREDOXIN"/>
    <property type="match status" value="1"/>
</dbReference>
<reference evidence="4 5" key="1">
    <citation type="submission" date="2014-04" db="EMBL/GenBank/DDBJ databases">
        <title>The Genome Sequence of Thermoanaerobaculum aquaticum MP-01, The First Cultivated Group 23 Acidobacterium.</title>
        <authorList>
            <person name="Stamps B.W."/>
            <person name="Losey N.A."/>
            <person name="Lawson P.A."/>
            <person name="Stevenson B.S."/>
        </authorList>
    </citation>
    <scope>NUCLEOTIDE SEQUENCE [LARGE SCALE GENOMIC DNA]</scope>
    <source>
        <strain evidence="4 5">MP-01</strain>
    </source>
</reference>
<organism evidence="4 5">
    <name type="scientific">Thermoanaerobaculum aquaticum</name>
    <dbReference type="NCBI Taxonomy" id="1312852"/>
    <lineage>
        <taxon>Bacteria</taxon>
        <taxon>Pseudomonadati</taxon>
        <taxon>Acidobacteriota</taxon>
        <taxon>Thermoanaerobaculia</taxon>
        <taxon>Thermoanaerobaculales</taxon>
        <taxon>Thermoanaerobaculaceae</taxon>
        <taxon>Thermoanaerobaculum</taxon>
    </lineage>
</organism>
<gene>
    <name evidence="4" type="ORF">EG19_10330</name>
</gene>
<evidence type="ECO:0000313" key="5">
    <source>
        <dbReference type="Proteomes" id="UP000027284"/>
    </source>
</evidence>
<dbReference type="NCBIfam" id="TIGR00412">
    <property type="entry name" value="redox_disulf_2"/>
    <property type="match status" value="1"/>
</dbReference>
<dbReference type="Proteomes" id="UP000027284">
    <property type="component" value="Unassembled WGS sequence"/>
</dbReference>
<comment type="caution">
    <text evidence="4">The sequence shown here is derived from an EMBL/GenBank/DDBJ whole genome shotgun (WGS) entry which is preliminary data.</text>
</comment>
<dbReference type="PANTHER" id="PTHR36450">
    <property type="entry name" value="THIOREDOXIN"/>
    <property type="match status" value="1"/>
</dbReference>
<sequence>MKIVVAGPGCPRCQATERNVMNACAELNLAAEVAHVTRVEEFARMGVTLTPAVIVDGKIVVAGRVPTVDELKTLFSKLC</sequence>